<reference evidence="3" key="1">
    <citation type="submission" date="2025-08" db="UniProtKB">
        <authorList>
            <consortium name="RefSeq"/>
        </authorList>
    </citation>
    <scope>IDENTIFICATION</scope>
    <source>
        <strain evidence="3">Aabys</strain>
        <tissue evidence="3">Whole body</tissue>
    </source>
</reference>
<gene>
    <name evidence="3" type="primary">LOC131802430</name>
</gene>
<feature type="region of interest" description="Disordered" evidence="1">
    <location>
        <begin position="1"/>
        <end position="22"/>
    </location>
</feature>
<keyword evidence="2" id="KW-1185">Reference proteome</keyword>
<dbReference type="Proteomes" id="UP001652621">
    <property type="component" value="Unplaced"/>
</dbReference>
<protein>
    <submittedName>
        <fullName evidence="3">Uncharacterized protein LOC131802430</fullName>
    </submittedName>
</protein>
<proteinExistence type="predicted"/>
<name>A0ABM3UYN4_MUSDO</name>
<dbReference type="GeneID" id="131802430"/>
<feature type="region of interest" description="Disordered" evidence="1">
    <location>
        <begin position="36"/>
        <end position="72"/>
    </location>
</feature>
<organism evidence="2 3">
    <name type="scientific">Musca domestica</name>
    <name type="common">House fly</name>
    <dbReference type="NCBI Taxonomy" id="7370"/>
    <lineage>
        <taxon>Eukaryota</taxon>
        <taxon>Metazoa</taxon>
        <taxon>Ecdysozoa</taxon>
        <taxon>Arthropoda</taxon>
        <taxon>Hexapoda</taxon>
        <taxon>Insecta</taxon>
        <taxon>Pterygota</taxon>
        <taxon>Neoptera</taxon>
        <taxon>Endopterygota</taxon>
        <taxon>Diptera</taxon>
        <taxon>Brachycera</taxon>
        <taxon>Muscomorpha</taxon>
        <taxon>Muscoidea</taxon>
        <taxon>Muscidae</taxon>
        <taxon>Musca</taxon>
    </lineage>
</organism>
<evidence type="ECO:0000313" key="2">
    <source>
        <dbReference type="Proteomes" id="UP001652621"/>
    </source>
</evidence>
<sequence length="215" mass="23704">MLTTPYQFELSDGSPKRKKASGVVSNIETNNLGLDNLITLNSPTSPNPPPNSNKPVSHDNRKDSGVTTNATTSISNCTTSKRAFSNPPAIVVQVPPNPSAAVNADDPSSSNQLVVVARRKTVFISRLHPETSIVNIRNYMKSKLRDVSDNDLNIFKFKSSQERDISSFKITVPNRLFNTVVSSSFWPDDILVKEFVFRERSNVDKSVNIVTAPKN</sequence>
<evidence type="ECO:0000256" key="1">
    <source>
        <dbReference type="SAM" id="MobiDB-lite"/>
    </source>
</evidence>
<dbReference type="RefSeq" id="XP_058978629.1">
    <property type="nucleotide sequence ID" value="XM_059122646.1"/>
</dbReference>
<accession>A0ABM3UYN4</accession>
<evidence type="ECO:0000313" key="3">
    <source>
        <dbReference type="RefSeq" id="XP_058978629.1"/>
    </source>
</evidence>